<gene>
    <name evidence="1" type="ORF">WI41_26285</name>
</gene>
<reference evidence="1 2" key="1">
    <citation type="submission" date="2015-11" db="EMBL/GenBank/DDBJ databases">
        <title>Expanding the genomic diversity of Burkholderia species for the development of highly accurate diagnostics.</title>
        <authorList>
            <person name="Sahl J."/>
            <person name="Keim P."/>
            <person name="Wagner D."/>
        </authorList>
    </citation>
    <scope>NUCLEOTIDE SEQUENCE [LARGE SCALE GENOMIC DNA]</scope>
    <source>
        <strain evidence="1 2">RF32-BP12</strain>
    </source>
</reference>
<evidence type="ECO:0000313" key="1">
    <source>
        <dbReference type="EMBL" id="KUZ99586.1"/>
    </source>
</evidence>
<evidence type="ECO:0000313" key="2">
    <source>
        <dbReference type="Proteomes" id="UP000056450"/>
    </source>
</evidence>
<dbReference type="EMBL" id="LOTQ01000050">
    <property type="protein sequence ID" value="KUZ99586.1"/>
    <property type="molecule type" value="Genomic_DNA"/>
</dbReference>
<sequence>MTDITIRHGDTHAVDAMRVYPRVPARVRDAWRRALPAGPRTESIGRIAGNEACVRRRASSRRPDVQSGLHYRTSYSFENSFVFNRPCESYRRAICRPLLSSRLPRLRGAWYAHSSPVIRFGVDACVAQTAGFSLYRSLVDAFGCFAASTCFCFAASARRWAADMQRPLVARRRFPQRFFQRNPSR</sequence>
<protein>
    <submittedName>
        <fullName evidence="1">Uncharacterized protein</fullName>
    </submittedName>
</protein>
<dbReference type="Proteomes" id="UP000056450">
    <property type="component" value="Unassembled WGS sequence"/>
</dbReference>
<name>A0AAP1G7C9_9BURK</name>
<dbReference type="AlphaFoldDB" id="A0AAP1G7C9"/>
<accession>A0AAP1G7C9</accession>
<comment type="caution">
    <text evidence="1">The sequence shown here is derived from an EMBL/GenBank/DDBJ whole genome shotgun (WGS) entry which is preliminary data.</text>
</comment>
<organism evidence="1 2">
    <name type="scientific">Burkholderia latens</name>
    <dbReference type="NCBI Taxonomy" id="488446"/>
    <lineage>
        <taxon>Bacteria</taxon>
        <taxon>Pseudomonadati</taxon>
        <taxon>Pseudomonadota</taxon>
        <taxon>Betaproteobacteria</taxon>
        <taxon>Burkholderiales</taxon>
        <taxon>Burkholderiaceae</taxon>
        <taxon>Burkholderia</taxon>
        <taxon>Burkholderia cepacia complex</taxon>
    </lineage>
</organism>
<proteinExistence type="predicted"/>